<evidence type="ECO:0000313" key="3">
    <source>
        <dbReference type="Proteomes" id="UP000822688"/>
    </source>
</evidence>
<protein>
    <recommendedName>
        <fullName evidence="1">DCD domain-containing protein</fullName>
    </recommendedName>
</protein>
<comment type="caution">
    <text evidence="2">The sequence shown here is derived from an EMBL/GenBank/DDBJ whole genome shotgun (WGS) entry which is preliminary data.</text>
</comment>
<dbReference type="SMART" id="SM00767">
    <property type="entry name" value="DCD"/>
    <property type="match status" value="1"/>
</dbReference>
<dbReference type="InterPro" id="IPR013989">
    <property type="entry name" value="Dev_and_cell_death_domain"/>
</dbReference>
<dbReference type="Proteomes" id="UP000822688">
    <property type="component" value="Chromosome 3"/>
</dbReference>
<name>A0A8T0IPC3_CERPU</name>
<organism evidence="2 3">
    <name type="scientific">Ceratodon purpureus</name>
    <name type="common">Fire moss</name>
    <name type="synonym">Dicranum purpureum</name>
    <dbReference type="NCBI Taxonomy" id="3225"/>
    <lineage>
        <taxon>Eukaryota</taxon>
        <taxon>Viridiplantae</taxon>
        <taxon>Streptophyta</taxon>
        <taxon>Embryophyta</taxon>
        <taxon>Bryophyta</taxon>
        <taxon>Bryophytina</taxon>
        <taxon>Bryopsida</taxon>
        <taxon>Dicranidae</taxon>
        <taxon>Pseudoditrichales</taxon>
        <taxon>Ditrichaceae</taxon>
        <taxon>Ceratodon</taxon>
    </lineage>
</organism>
<sequence>MRIAPGAAIFLFNFRTKCMHGIFEATSHGGVHIIREAFGGKYEAQVSSLYPLFEILGGADM</sequence>
<accession>A0A8T0IPC3</accession>
<dbReference type="EMBL" id="CM026423">
    <property type="protein sequence ID" value="KAG0584283.1"/>
    <property type="molecule type" value="Genomic_DNA"/>
</dbReference>
<reference evidence="2" key="1">
    <citation type="submission" date="2020-06" db="EMBL/GenBank/DDBJ databases">
        <title>WGS assembly of Ceratodon purpureus strain R40.</title>
        <authorList>
            <person name="Carey S.B."/>
            <person name="Jenkins J."/>
            <person name="Shu S."/>
            <person name="Lovell J.T."/>
            <person name="Sreedasyam A."/>
            <person name="Maumus F."/>
            <person name="Tiley G.P."/>
            <person name="Fernandez-Pozo N."/>
            <person name="Barry K."/>
            <person name="Chen C."/>
            <person name="Wang M."/>
            <person name="Lipzen A."/>
            <person name="Daum C."/>
            <person name="Saski C.A."/>
            <person name="Payton A.C."/>
            <person name="Mcbreen J.C."/>
            <person name="Conrad R.E."/>
            <person name="Kollar L.M."/>
            <person name="Olsson S."/>
            <person name="Huttunen S."/>
            <person name="Landis J.B."/>
            <person name="Wickett N.J."/>
            <person name="Johnson M.G."/>
            <person name="Rensing S.A."/>
            <person name="Grimwood J."/>
            <person name="Schmutz J."/>
            <person name="Mcdaniel S.F."/>
        </authorList>
    </citation>
    <scope>NUCLEOTIDE SEQUENCE</scope>
    <source>
        <strain evidence="2">R40</strain>
    </source>
</reference>
<feature type="domain" description="DCD" evidence="1">
    <location>
        <begin position="1"/>
        <end position="61"/>
    </location>
</feature>
<proteinExistence type="predicted"/>
<evidence type="ECO:0000313" key="2">
    <source>
        <dbReference type="EMBL" id="KAG0584283.1"/>
    </source>
</evidence>
<keyword evidence="3" id="KW-1185">Reference proteome</keyword>
<dbReference type="PANTHER" id="PTHR46444:SF19">
    <property type="entry name" value="OS02G0745600 PROTEIN"/>
    <property type="match status" value="1"/>
</dbReference>
<dbReference type="Pfam" id="PF10539">
    <property type="entry name" value="Dev_Cell_Death"/>
    <property type="match status" value="1"/>
</dbReference>
<dbReference type="AlphaFoldDB" id="A0A8T0IPC3"/>
<gene>
    <name evidence="2" type="ORF">KC19_3G199600</name>
</gene>
<dbReference type="PROSITE" id="PS51222">
    <property type="entry name" value="DCD"/>
    <property type="match status" value="1"/>
</dbReference>
<evidence type="ECO:0000259" key="1">
    <source>
        <dbReference type="PROSITE" id="PS51222"/>
    </source>
</evidence>
<dbReference type="PANTHER" id="PTHR46444">
    <property type="entry name" value="DCD (DEVELOPMENT AND CELL DEATH) DOMAIN PROTEIN-RELATED"/>
    <property type="match status" value="1"/>
</dbReference>